<organism evidence="3 4">
    <name type="scientific">Phomopsis amygdali</name>
    <name type="common">Fusicoccum amygdali</name>
    <dbReference type="NCBI Taxonomy" id="1214568"/>
    <lineage>
        <taxon>Eukaryota</taxon>
        <taxon>Fungi</taxon>
        <taxon>Dikarya</taxon>
        <taxon>Ascomycota</taxon>
        <taxon>Pezizomycotina</taxon>
        <taxon>Sordariomycetes</taxon>
        <taxon>Sordariomycetidae</taxon>
        <taxon>Diaporthales</taxon>
        <taxon>Diaporthaceae</taxon>
        <taxon>Diaporthe</taxon>
    </lineage>
</organism>
<gene>
    <name evidence="3" type="ORF">N8I77_001944</name>
</gene>
<evidence type="ECO:0000313" key="3">
    <source>
        <dbReference type="EMBL" id="KAK2615170.1"/>
    </source>
</evidence>
<evidence type="ECO:0008006" key="5">
    <source>
        <dbReference type="Google" id="ProtNLM"/>
    </source>
</evidence>
<protein>
    <recommendedName>
        <fullName evidence="5">Methyltransferase domain-containing protein</fullName>
    </recommendedName>
</protein>
<dbReference type="PANTHER" id="PTHR43591">
    <property type="entry name" value="METHYLTRANSFERASE"/>
    <property type="match status" value="1"/>
</dbReference>
<feature type="compositionally biased region" description="Polar residues" evidence="2">
    <location>
        <begin position="423"/>
        <end position="436"/>
    </location>
</feature>
<proteinExistence type="inferred from homology"/>
<sequence>MAANNPNRRSLDLFNVDQEAVENLDLTFQEALPASGSNEHALSSPLPVTLTASIPLKFAEIPPLIPTLSALFLIPTMTSDTHTISESVLAYRVENGRTYHAYKDGWYLLPNDAEEIERLRLTHDILRRAMGNRSHLAPWTKDHFPRRVLDVGTGTGDWCFDFAEEYPQSELIIGTDLSNIQPDEGPPNVQFIIDDSSQEWLDDDLDYVHTRDTNGCWEDMSAQVIKQAFQKLNPGGWLESQEFDIVLRCDDGTAPADHGFRLLGTPGREIQASLGIVGSKWLSKISFPFDRFRAEKWLSELDRISRVAGKPCAITPWLKTWYEEAGFVDVQEEIFRLPTCGWPEDPEEKMIGTWMEEMLNSGIDGILRAYQLRVAGLTMEQHQAALIPVRRDLRNRDYHTYMNFHVVWGRKPDAEPSDERGSTPKSTEQQGEEQLQ</sequence>
<reference evidence="3" key="1">
    <citation type="submission" date="2023-06" db="EMBL/GenBank/DDBJ databases">
        <authorList>
            <person name="Noh H."/>
        </authorList>
    </citation>
    <scope>NUCLEOTIDE SEQUENCE</scope>
    <source>
        <strain evidence="3">DUCC20226</strain>
    </source>
</reference>
<dbReference type="CDD" id="cd02440">
    <property type="entry name" value="AdoMet_MTases"/>
    <property type="match status" value="1"/>
</dbReference>
<dbReference type="EMBL" id="JAUJFL010000001">
    <property type="protein sequence ID" value="KAK2615170.1"/>
    <property type="molecule type" value="Genomic_DNA"/>
</dbReference>
<dbReference type="Proteomes" id="UP001265746">
    <property type="component" value="Unassembled WGS sequence"/>
</dbReference>
<dbReference type="PANTHER" id="PTHR43591:SF14">
    <property type="entry name" value="METHYLTRANSFERASE"/>
    <property type="match status" value="1"/>
</dbReference>
<dbReference type="Pfam" id="PF13489">
    <property type="entry name" value="Methyltransf_23"/>
    <property type="match status" value="1"/>
</dbReference>
<comment type="similarity">
    <text evidence="1">Belongs to the methyltransferase superfamily. LaeA methyltransferase family.</text>
</comment>
<feature type="region of interest" description="Disordered" evidence="2">
    <location>
        <begin position="411"/>
        <end position="436"/>
    </location>
</feature>
<evidence type="ECO:0000313" key="4">
    <source>
        <dbReference type="Proteomes" id="UP001265746"/>
    </source>
</evidence>
<dbReference type="AlphaFoldDB" id="A0AAD9STT2"/>
<accession>A0AAD9STT2</accession>
<name>A0AAD9STT2_PHOAM</name>
<dbReference type="InterPro" id="IPR029063">
    <property type="entry name" value="SAM-dependent_MTases_sf"/>
</dbReference>
<dbReference type="Gene3D" id="3.40.50.150">
    <property type="entry name" value="Vaccinia Virus protein VP39"/>
    <property type="match status" value="1"/>
</dbReference>
<dbReference type="GO" id="GO:0008168">
    <property type="term" value="F:methyltransferase activity"/>
    <property type="evidence" value="ECO:0007669"/>
    <property type="project" value="TreeGrafter"/>
</dbReference>
<keyword evidence="4" id="KW-1185">Reference proteome</keyword>
<feature type="compositionally biased region" description="Basic and acidic residues" evidence="2">
    <location>
        <begin position="411"/>
        <end position="422"/>
    </location>
</feature>
<dbReference type="SUPFAM" id="SSF53335">
    <property type="entry name" value="S-adenosyl-L-methionine-dependent methyltransferases"/>
    <property type="match status" value="1"/>
</dbReference>
<evidence type="ECO:0000256" key="2">
    <source>
        <dbReference type="SAM" id="MobiDB-lite"/>
    </source>
</evidence>
<evidence type="ECO:0000256" key="1">
    <source>
        <dbReference type="ARBA" id="ARBA00038158"/>
    </source>
</evidence>
<comment type="caution">
    <text evidence="3">The sequence shown here is derived from an EMBL/GenBank/DDBJ whole genome shotgun (WGS) entry which is preliminary data.</text>
</comment>